<evidence type="ECO:0000313" key="3">
    <source>
        <dbReference type="EMBL" id="VVE32039.1"/>
    </source>
</evidence>
<dbReference type="EMBL" id="CABPRZ010000016">
    <property type="protein sequence ID" value="VVE32039.1"/>
    <property type="molecule type" value="Genomic_DNA"/>
</dbReference>
<dbReference type="Gene3D" id="1.20.144.10">
    <property type="entry name" value="Phosphatidic acid phosphatase type 2/haloperoxidase"/>
    <property type="match status" value="1"/>
</dbReference>
<feature type="transmembrane region" description="Helical" evidence="1">
    <location>
        <begin position="172"/>
        <end position="190"/>
    </location>
</feature>
<sequence>MPSTIPVVPPASRARAWWFASLVCLLLAPAAIAWLDRPVSLAAHALTHGNRWVILASDIPTPLFALGAPVLLVSSAAYVWRRRLPGWALTLWLTSVAVVSASFAKLALKFIFGRTWPETWVHNNPSFIANGVFEFRLFAGGDAAYSAFPSGHLSLLLACCTVIAVRHPRLRLLCALAIVLTAFGQVGANFHWVSDVLAGAALGIAVAQCVLTAHARWGQ</sequence>
<dbReference type="InterPro" id="IPR000326">
    <property type="entry name" value="PAP2/HPO"/>
</dbReference>
<gene>
    <name evidence="3" type="ORF">PTE30175_03607</name>
</gene>
<name>A0A5E4X6U5_9BURK</name>
<feature type="transmembrane region" description="Helical" evidence="1">
    <location>
        <begin position="59"/>
        <end position="80"/>
    </location>
</feature>
<evidence type="ECO:0000259" key="2">
    <source>
        <dbReference type="SMART" id="SM00014"/>
    </source>
</evidence>
<feature type="transmembrane region" description="Helical" evidence="1">
    <location>
        <begin position="87"/>
        <end position="108"/>
    </location>
</feature>
<evidence type="ECO:0000313" key="4">
    <source>
        <dbReference type="Proteomes" id="UP000414233"/>
    </source>
</evidence>
<dbReference type="RefSeq" id="WP_150698429.1">
    <property type="nucleotide sequence ID" value="NZ_CABPRZ010000016.1"/>
</dbReference>
<dbReference type="InterPro" id="IPR036938">
    <property type="entry name" value="PAP2/HPO_sf"/>
</dbReference>
<keyword evidence="1" id="KW-0812">Transmembrane</keyword>
<keyword evidence="1" id="KW-1133">Transmembrane helix</keyword>
<dbReference type="OrthoDB" id="9780507at2"/>
<keyword evidence="1" id="KW-0472">Membrane</keyword>
<dbReference type="Pfam" id="PF01569">
    <property type="entry name" value="PAP2"/>
    <property type="match status" value="1"/>
</dbReference>
<protein>
    <recommendedName>
        <fullName evidence="2">Phosphatidic acid phosphatase type 2/haloperoxidase domain-containing protein</fullName>
    </recommendedName>
</protein>
<evidence type="ECO:0000256" key="1">
    <source>
        <dbReference type="SAM" id="Phobius"/>
    </source>
</evidence>
<proteinExistence type="predicted"/>
<dbReference type="Proteomes" id="UP000414233">
    <property type="component" value="Unassembled WGS sequence"/>
</dbReference>
<organism evidence="3 4">
    <name type="scientific">Pandoraea terrae</name>
    <dbReference type="NCBI Taxonomy" id="1537710"/>
    <lineage>
        <taxon>Bacteria</taxon>
        <taxon>Pseudomonadati</taxon>
        <taxon>Pseudomonadota</taxon>
        <taxon>Betaproteobacteria</taxon>
        <taxon>Burkholderiales</taxon>
        <taxon>Burkholderiaceae</taxon>
        <taxon>Pandoraea</taxon>
    </lineage>
</organism>
<reference evidence="3 4" key="1">
    <citation type="submission" date="2019-08" db="EMBL/GenBank/DDBJ databases">
        <authorList>
            <person name="Peeters C."/>
        </authorList>
    </citation>
    <scope>NUCLEOTIDE SEQUENCE [LARGE SCALE GENOMIC DNA]</scope>
    <source>
        <strain evidence="3 4">LMG 30175</strain>
    </source>
</reference>
<dbReference type="AlphaFoldDB" id="A0A5E4X6U5"/>
<feature type="transmembrane region" description="Helical" evidence="1">
    <location>
        <begin position="196"/>
        <end position="215"/>
    </location>
</feature>
<accession>A0A5E4X6U5</accession>
<feature type="domain" description="Phosphatidic acid phosphatase type 2/haloperoxidase" evidence="2">
    <location>
        <begin position="87"/>
        <end position="211"/>
    </location>
</feature>
<feature type="transmembrane region" description="Helical" evidence="1">
    <location>
        <begin position="143"/>
        <end position="165"/>
    </location>
</feature>
<dbReference type="SUPFAM" id="SSF48317">
    <property type="entry name" value="Acid phosphatase/Vanadium-dependent haloperoxidase"/>
    <property type="match status" value="1"/>
</dbReference>
<dbReference type="SMART" id="SM00014">
    <property type="entry name" value="acidPPc"/>
    <property type="match status" value="1"/>
</dbReference>
<keyword evidence="4" id="KW-1185">Reference proteome</keyword>